<gene>
    <name evidence="2" type="ORF">AMJ83_09295</name>
</gene>
<dbReference type="Gene3D" id="3.30.70.1070">
    <property type="entry name" value="Sporulation related repeat"/>
    <property type="match status" value="1"/>
</dbReference>
<dbReference type="GO" id="GO:0042834">
    <property type="term" value="F:peptidoglycan binding"/>
    <property type="evidence" value="ECO:0007669"/>
    <property type="project" value="InterPro"/>
</dbReference>
<dbReference type="InterPro" id="IPR036680">
    <property type="entry name" value="SPOR-like_sf"/>
</dbReference>
<dbReference type="EMBL" id="LJUJ01000022">
    <property type="protein sequence ID" value="KPK62940.1"/>
    <property type="molecule type" value="Genomic_DNA"/>
</dbReference>
<comment type="caution">
    <text evidence="2">The sequence shown here is derived from an EMBL/GenBank/DDBJ whole genome shotgun (WGS) entry which is preliminary data.</text>
</comment>
<dbReference type="PROSITE" id="PS51724">
    <property type="entry name" value="SPOR"/>
    <property type="match status" value="1"/>
</dbReference>
<dbReference type="AlphaFoldDB" id="A0A0S8FU16"/>
<evidence type="ECO:0000313" key="3">
    <source>
        <dbReference type="Proteomes" id="UP000051373"/>
    </source>
</evidence>
<dbReference type="SUPFAM" id="SSF110997">
    <property type="entry name" value="Sporulation related repeat"/>
    <property type="match status" value="1"/>
</dbReference>
<dbReference type="Gene3D" id="1.25.40.10">
    <property type="entry name" value="Tetratricopeptide repeat domain"/>
    <property type="match status" value="1"/>
</dbReference>
<feature type="domain" description="SPOR" evidence="1">
    <location>
        <begin position="172"/>
        <end position="250"/>
    </location>
</feature>
<evidence type="ECO:0000259" key="1">
    <source>
        <dbReference type="PROSITE" id="PS51724"/>
    </source>
</evidence>
<reference evidence="2 3" key="1">
    <citation type="journal article" date="2015" name="Microbiome">
        <title>Genomic resolution of linkages in carbon, nitrogen, and sulfur cycling among widespread estuary sediment bacteria.</title>
        <authorList>
            <person name="Baker B.J."/>
            <person name="Lazar C.S."/>
            <person name="Teske A.P."/>
            <person name="Dick G.J."/>
        </authorList>
    </citation>
    <scope>NUCLEOTIDE SEQUENCE [LARGE SCALE GENOMIC DNA]</scope>
    <source>
        <strain evidence="2">SM23_42</strain>
    </source>
</reference>
<dbReference type="STRING" id="1703779.AMJ83_09295"/>
<dbReference type="InterPro" id="IPR019734">
    <property type="entry name" value="TPR_rpt"/>
</dbReference>
<sequence length="251" mass="29051">MPRNRIIFACLIIPCILFSQDIDEAIRLFNAFQFSRAKDIFYELKEDADHPRIGEVYYYLGRLSLNPDSATHYYYRVVNDHPQSRYADISYLEIAKINIARKNFATAVGILNRLLKQYPETEYRDEIMFWQGISLIGVDKTKEGEGILSALQNSYPKSVWSERAANITQQKDVTQEYYTIQLGSYSKKENAEKYAASLRDKGLQVRIVEAMVKGQTYYRVWTGRFLSLEQAKEHMLKLDSLGLKGNVVRGS</sequence>
<protein>
    <recommendedName>
        <fullName evidence="1">SPOR domain-containing protein</fullName>
    </recommendedName>
</protein>
<dbReference type="InterPro" id="IPR011990">
    <property type="entry name" value="TPR-like_helical_dom_sf"/>
</dbReference>
<accession>A0A0S8FU16</accession>
<evidence type="ECO:0000313" key="2">
    <source>
        <dbReference type="EMBL" id="KPK62940.1"/>
    </source>
</evidence>
<name>A0A0S8FU16_UNCW3</name>
<organism evidence="2 3">
    <name type="scientific">candidate division WOR_3 bacterium SM23_42</name>
    <dbReference type="NCBI Taxonomy" id="1703779"/>
    <lineage>
        <taxon>Bacteria</taxon>
        <taxon>Bacteria division WOR-3</taxon>
    </lineage>
</organism>
<dbReference type="InterPro" id="IPR007730">
    <property type="entry name" value="SPOR-like_dom"/>
</dbReference>
<dbReference type="Pfam" id="PF05036">
    <property type="entry name" value="SPOR"/>
    <property type="match status" value="1"/>
</dbReference>
<dbReference type="Pfam" id="PF13174">
    <property type="entry name" value="TPR_6"/>
    <property type="match status" value="1"/>
</dbReference>
<dbReference type="Proteomes" id="UP000051373">
    <property type="component" value="Unassembled WGS sequence"/>
</dbReference>
<proteinExistence type="predicted"/>